<dbReference type="InterPro" id="IPR038765">
    <property type="entry name" value="Papain-like_cys_pep_sf"/>
</dbReference>
<accession>A0A286D9R8</accession>
<evidence type="ECO:0000259" key="6">
    <source>
        <dbReference type="PROSITE" id="PS51935"/>
    </source>
</evidence>
<dbReference type="Pfam" id="PF00877">
    <property type="entry name" value="NLPC_P60"/>
    <property type="match status" value="1"/>
</dbReference>
<dbReference type="GO" id="GO:0006508">
    <property type="term" value="P:proteolysis"/>
    <property type="evidence" value="ECO:0007669"/>
    <property type="project" value="UniProtKB-KW"/>
</dbReference>
<dbReference type="Pfam" id="PF12913">
    <property type="entry name" value="SH3_6"/>
    <property type="match status" value="1"/>
</dbReference>
<evidence type="ECO:0000256" key="1">
    <source>
        <dbReference type="ARBA" id="ARBA00007074"/>
    </source>
</evidence>
<dbReference type="InterPro" id="IPR039439">
    <property type="entry name" value="SH3b1_dom"/>
</dbReference>
<feature type="domain" description="NlpC/P60" evidence="6">
    <location>
        <begin position="306"/>
        <end position="450"/>
    </location>
</feature>
<dbReference type="AlphaFoldDB" id="A0A286D9R8"/>
<evidence type="ECO:0000256" key="3">
    <source>
        <dbReference type="ARBA" id="ARBA00022801"/>
    </source>
</evidence>
<keyword evidence="4" id="KW-0788">Thiol protease</keyword>
<dbReference type="OrthoDB" id="9808890at2"/>
<proteinExistence type="inferred from homology"/>
<keyword evidence="5" id="KW-0732">Signal</keyword>
<dbReference type="SUPFAM" id="SSF54001">
    <property type="entry name" value="Cysteine proteinases"/>
    <property type="match status" value="1"/>
</dbReference>
<keyword evidence="2" id="KW-0645">Protease</keyword>
<name>A0A286D9R8_9GAMM</name>
<feature type="chain" id="PRO_5011973216" evidence="5">
    <location>
        <begin position="20"/>
        <end position="461"/>
    </location>
</feature>
<dbReference type="PIRSF" id="PIRSF019015">
    <property type="entry name" value="P60_peptidase_YkfC"/>
    <property type="match status" value="1"/>
</dbReference>
<evidence type="ECO:0000256" key="4">
    <source>
        <dbReference type="ARBA" id="ARBA00022807"/>
    </source>
</evidence>
<evidence type="ECO:0000313" key="8">
    <source>
        <dbReference type="Proteomes" id="UP000219374"/>
    </source>
</evidence>
<gene>
    <name evidence="7" type="ORF">SAMN06296416_10783</name>
</gene>
<dbReference type="RefSeq" id="WP_097122662.1">
    <property type="nucleotide sequence ID" value="NZ_OCND01000007.1"/>
</dbReference>
<organism evidence="7 8">
    <name type="scientific">Pseudoxanthomonas wuyuanensis</name>
    <dbReference type="NCBI Taxonomy" id="1073196"/>
    <lineage>
        <taxon>Bacteria</taxon>
        <taxon>Pseudomonadati</taxon>
        <taxon>Pseudomonadota</taxon>
        <taxon>Gammaproteobacteria</taxon>
        <taxon>Lysobacterales</taxon>
        <taxon>Lysobacteraceae</taxon>
        <taxon>Pseudoxanthomonas</taxon>
    </lineage>
</organism>
<dbReference type="Proteomes" id="UP000219374">
    <property type="component" value="Unassembled WGS sequence"/>
</dbReference>
<keyword evidence="8" id="KW-1185">Reference proteome</keyword>
<comment type="similarity">
    <text evidence="1">Belongs to the peptidase C40 family.</text>
</comment>
<keyword evidence="3" id="KW-0378">Hydrolase</keyword>
<dbReference type="InterPro" id="IPR000064">
    <property type="entry name" value="NLP_P60_dom"/>
</dbReference>
<sequence>MRWLLMAIALLIVAPAVQAFERSSAPVPAVVGVADRHLDAQYWVQRQPHADRVILDADAIAAQNARLQQQDRSVHDIEQLPARFSAAQVREWIAPLSAAPTRTLFDAQRRTVAAETLASLQDALALDRVPDYTAARYGLVAHRADLRTFPTRLRVFSSPGDTDIDRFQESALFPGTPVVVIHESRDGQWLFAISRLYAAWIEKRHVALGGRETVFGYGRKQPSLIVTGATVRTVYNPEQPGVSELQLDMGVRVPLLADWPADKPVNGQHPYTSHVIQLPVRGDDGALTLLPALLPRTADVATQYLPLTPANLLTQSFKFLGERYGWGHAYNTRDCSGFVSEVYRSFGVELPRNTRDQGVSPALNRIAFDENDSHEKRLQALRTLQVGDLIYIPGHVMMVIGQEDGNTYLIHDTTGITYRSDGGDIVRAPLNSVAVTPLEPLLFNGDKSFVDRIYSIQRIRP</sequence>
<dbReference type="Gene3D" id="3.90.1720.10">
    <property type="entry name" value="endopeptidase domain like (from Nostoc punctiforme)"/>
    <property type="match status" value="1"/>
</dbReference>
<feature type="signal peptide" evidence="5">
    <location>
        <begin position="1"/>
        <end position="19"/>
    </location>
</feature>
<dbReference type="PROSITE" id="PS51935">
    <property type="entry name" value="NLPC_P60"/>
    <property type="match status" value="1"/>
</dbReference>
<evidence type="ECO:0000256" key="5">
    <source>
        <dbReference type="SAM" id="SignalP"/>
    </source>
</evidence>
<dbReference type="GO" id="GO:0008234">
    <property type="term" value="F:cysteine-type peptidase activity"/>
    <property type="evidence" value="ECO:0007669"/>
    <property type="project" value="UniProtKB-KW"/>
</dbReference>
<evidence type="ECO:0000313" key="7">
    <source>
        <dbReference type="EMBL" id="SOD55405.1"/>
    </source>
</evidence>
<evidence type="ECO:0000256" key="2">
    <source>
        <dbReference type="ARBA" id="ARBA00022670"/>
    </source>
</evidence>
<dbReference type="EMBL" id="OCND01000007">
    <property type="protein sequence ID" value="SOD55405.1"/>
    <property type="molecule type" value="Genomic_DNA"/>
</dbReference>
<reference evidence="7 8" key="1">
    <citation type="submission" date="2017-09" db="EMBL/GenBank/DDBJ databases">
        <authorList>
            <person name="Ehlers B."/>
            <person name="Leendertz F.H."/>
        </authorList>
    </citation>
    <scope>NUCLEOTIDE SEQUENCE [LARGE SCALE GENOMIC DNA]</scope>
    <source>
        <strain evidence="7 8">CGMCC 1.10978</strain>
    </source>
</reference>
<dbReference type="InterPro" id="IPR027017">
    <property type="entry name" value="P60_peptidase_YkfC"/>
</dbReference>
<protein>
    <submittedName>
        <fullName evidence="7">NlpC/P60 family protein</fullName>
    </submittedName>
</protein>